<feature type="transmembrane region" description="Helical" evidence="2">
    <location>
        <begin position="287"/>
        <end position="306"/>
    </location>
</feature>
<organism evidence="3 4">
    <name type="scientific">Exophiala sideris</name>
    <dbReference type="NCBI Taxonomy" id="1016849"/>
    <lineage>
        <taxon>Eukaryota</taxon>
        <taxon>Fungi</taxon>
        <taxon>Dikarya</taxon>
        <taxon>Ascomycota</taxon>
        <taxon>Pezizomycotina</taxon>
        <taxon>Eurotiomycetes</taxon>
        <taxon>Chaetothyriomycetidae</taxon>
        <taxon>Chaetothyriales</taxon>
        <taxon>Herpotrichiellaceae</taxon>
        <taxon>Exophiala</taxon>
    </lineage>
</organism>
<evidence type="ECO:0000256" key="2">
    <source>
        <dbReference type="SAM" id="Phobius"/>
    </source>
</evidence>
<evidence type="ECO:0000313" key="4">
    <source>
        <dbReference type="Proteomes" id="UP000053599"/>
    </source>
</evidence>
<protein>
    <submittedName>
        <fullName evidence="3">Uncharacterized protein</fullName>
    </submittedName>
</protein>
<evidence type="ECO:0000313" key="3">
    <source>
        <dbReference type="EMBL" id="KIV79861.1"/>
    </source>
</evidence>
<reference evidence="3 4" key="1">
    <citation type="submission" date="2015-01" db="EMBL/GenBank/DDBJ databases">
        <title>The Genome Sequence of Exophiala sideris CBS121828.</title>
        <authorList>
            <consortium name="The Broad Institute Genomics Platform"/>
            <person name="Cuomo C."/>
            <person name="de Hoog S."/>
            <person name="Gorbushina A."/>
            <person name="Stielow B."/>
            <person name="Teixiera M."/>
            <person name="Abouelleil A."/>
            <person name="Chapman S.B."/>
            <person name="Priest M."/>
            <person name="Young S.K."/>
            <person name="Wortman J."/>
            <person name="Nusbaum C."/>
            <person name="Birren B."/>
        </authorList>
    </citation>
    <scope>NUCLEOTIDE SEQUENCE [LARGE SCALE GENOMIC DNA]</scope>
    <source>
        <strain evidence="3 4">CBS 121828</strain>
    </source>
</reference>
<sequence>MLDHLVELTTTLIHPDHEPNISDETTGTMAPRSRHSKSASVASVDADGIIADTDLVNGIMLPPTTPSPVIIAPRSKKASSRSTTSPLAQPVVVIPAKHTESHHQEIEILKLVGAVILSTVLEGGLQTAASFVAAGDVAAVSKSANNWVEIAGLLAWKIVKLTLYWFAGFDAYDVGSITLLLSTPHTILLGLFYRIHPISLATTTLSSILANSTPYFFLRSLSPAHAPGSAPKSSLRNRPILTDPYTNIATSLLATAIFAVLVEAALATFLPTWLATNFIGLRTLEKAHLGAGGLPILLAALIPAGVATMEFLFAPSTAAGNHPIPPPDFDPVTADFLEHLFHNAWGWYSPRQKALISRAGMLTYLIVVETMICTWGTMTGVEFLGALGYAGIWGVGVILTAAALDWVGGPSD</sequence>
<gene>
    <name evidence="3" type="ORF">PV11_07404</name>
</gene>
<accession>A0A0D1WXF4</accession>
<dbReference type="Proteomes" id="UP000053599">
    <property type="component" value="Unassembled WGS sequence"/>
</dbReference>
<feature type="transmembrane region" description="Helical" evidence="2">
    <location>
        <begin position="252"/>
        <end position="275"/>
    </location>
</feature>
<dbReference type="EMBL" id="KN846953">
    <property type="protein sequence ID" value="KIV79861.1"/>
    <property type="molecule type" value="Genomic_DNA"/>
</dbReference>
<feature type="transmembrane region" description="Helical" evidence="2">
    <location>
        <begin position="383"/>
        <end position="404"/>
    </location>
</feature>
<proteinExistence type="predicted"/>
<dbReference type="OrthoDB" id="5394254at2759"/>
<feature type="region of interest" description="Disordered" evidence="1">
    <location>
        <begin position="10"/>
        <end position="38"/>
    </location>
</feature>
<name>A0A0D1WXF4_9EURO</name>
<dbReference type="HOGENOM" id="CLU_042059_1_0_1"/>
<keyword evidence="2" id="KW-0472">Membrane</keyword>
<dbReference type="AlphaFoldDB" id="A0A0D1WXF4"/>
<feature type="transmembrane region" description="Helical" evidence="2">
    <location>
        <begin position="355"/>
        <end position="376"/>
    </location>
</feature>
<evidence type="ECO:0000256" key="1">
    <source>
        <dbReference type="SAM" id="MobiDB-lite"/>
    </source>
</evidence>
<keyword evidence="2" id="KW-1133">Transmembrane helix</keyword>
<keyword evidence="2" id="KW-0812">Transmembrane</keyword>